<dbReference type="InterPro" id="IPR011990">
    <property type="entry name" value="TPR-like_helical_dom_sf"/>
</dbReference>
<evidence type="ECO:0000313" key="2">
    <source>
        <dbReference type="EMBL" id="RMX50910.1"/>
    </source>
</evidence>
<accession>A0A3M6UB75</accession>
<dbReference type="PROSITE" id="PS50005">
    <property type="entry name" value="TPR"/>
    <property type="match status" value="1"/>
</dbReference>
<gene>
    <name evidence="2" type="ORF">pdam_00021169</name>
</gene>
<dbReference type="PANTHER" id="PTHR10098">
    <property type="entry name" value="RAPSYN-RELATED"/>
    <property type="match status" value="1"/>
</dbReference>
<name>A0A3M6UB75_POCDA</name>
<proteinExistence type="predicted"/>
<dbReference type="Proteomes" id="UP000275408">
    <property type="component" value="Unassembled WGS sequence"/>
</dbReference>
<evidence type="ECO:0000256" key="1">
    <source>
        <dbReference type="PROSITE-ProRule" id="PRU00339"/>
    </source>
</evidence>
<reference evidence="2 3" key="1">
    <citation type="journal article" date="2018" name="Sci. Rep.">
        <title>Comparative analysis of the Pocillopora damicornis genome highlights role of immune system in coral evolution.</title>
        <authorList>
            <person name="Cunning R."/>
            <person name="Bay R.A."/>
            <person name="Gillette P."/>
            <person name="Baker A.C."/>
            <person name="Traylor-Knowles N."/>
        </authorList>
    </citation>
    <scope>NUCLEOTIDE SEQUENCE [LARGE SCALE GENOMIC DNA]</scope>
    <source>
        <strain evidence="2">RSMAS</strain>
        <tissue evidence="2">Whole animal</tissue>
    </source>
</reference>
<evidence type="ECO:0000313" key="3">
    <source>
        <dbReference type="Proteomes" id="UP000275408"/>
    </source>
</evidence>
<dbReference type="EMBL" id="RCHS01001882">
    <property type="protein sequence ID" value="RMX50910.1"/>
    <property type="molecule type" value="Genomic_DNA"/>
</dbReference>
<sequence>MDSIEEALLAIFIGIVVAEFLRKTSRVLQAIEVFKECLIKLHSQVLAIDGSLANTMFRALYIKITFAYQDCNDTAEKGLLHLFLAAILQAQSKFMKAWKFYESAINITKTIGNTKGQAQCYKNLGTTQYDKAREYQEKALADTDRDGEATSYGNLGTLFQSLGHHDKALEYQEKALAIKIEIGNRD</sequence>
<dbReference type="STRING" id="46731.A0A3M6UB75"/>
<protein>
    <submittedName>
        <fullName evidence="2">Uncharacterized protein</fullName>
    </submittedName>
</protein>
<organism evidence="2 3">
    <name type="scientific">Pocillopora damicornis</name>
    <name type="common">Cauliflower coral</name>
    <name type="synonym">Millepora damicornis</name>
    <dbReference type="NCBI Taxonomy" id="46731"/>
    <lineage>
        <taxon>Eukaryota</taxon>
        <taxon>Metazoa</taxon>
        <taxon>Cnidaria</taxon>
        <taxon>Anthozoa</taxon>
        <taxon>Hexacorallia</taxon>
        <taxon>Scleractinia</taxon>
        <taxon>Astrocoeniina</taxon>
        <taxon>Pocilloporidae</taxon>
        <taxon>Pocillopora</taxon>
    </lineage>
</organism>
<keyword evidence="3" id="KW-1185">Reference proteome</keyword>
<dbReference type="AlphaFoldDB" id="A0A3M6UB75"/>
<keyword evidence="1" id="KW-0802">TPR repeat</keyword>
<dbReference type="Pfam" id="PF13424">
    <property type="entry name" value="TPR_12"/>
    <property type="match status" value="1"/>
</dbReference>
<feature type="repeat" description="TPR" evidence="1">
    <location>
        <begin position="149"/>
        <end position="182"/>
    </location>
</feature>
<dbReference type="SUPFAM" id="SSF48452">
    <property type="entry name" value="TPR-like"/>
    <property type="match status" value="1"/>
</dbReference>
<dbReference type="SMART" id="SM00028">
    <property type="entry name" value="TPR"/>
    <property type="match status" value="2"/>
</dbReference>
<comment type="caution">
    <text evidence="2">The sequence shown here is derived from an EMBL/GenBank/DDBJ whole genome shotgun (WGS) entry which is preliminary data.</text>
</comment>
<dbReference type="Gene3D" id="1.25.40.10">
    <property type="entry name" value="Tetratricopeptide repeat domain"/>
    <property type="match status" value="1"/>
</dbReference>
<dbReference type="InterPro" id="IPR019734">
    <property type="entry name" value="TPR_rpt"/>
</dbReference>
<dbReference type="OrthoDB" id="5963714at2759"/>